<reference evidence="1 2" key="1">
    <citation type="submission" date="2016-11" db="EMBL/GenBank/DDBJ databases">
        <title>Comparative genomics of Acidibacillus ferroxidans species.</title>
        <authorList>
            <person name="Oliveira G."/>
            <person name="Nunes G."/>
            <person name="Oliveira R."/>
            <person name="Araujo F."/>
            <person name="Salim A."/>
            <person name="Scholte L."/>
            <person name="Morais D."/>
            <person name="Nancucheo I."/>
            <person name="Johnson D.B."/>
            <person name="Grail B."/>
            <person name="Bittencourt J."/>
            <person name="Valadares R."/>
        </authorList>
    </citation>
    <scope>NUCLEOTIDE SEQUENCE [LARGE SCALE GENOMIC DNA]</scope>
    <source>
        <strain evidence="1 2">Y002</strain>
    </source>
</reference>
<protein>
    <recommendedName>
        <fullName evidence="3">DUF1805 domain-containing protein</fullName>
    </recommendedName>
</protein>
<comment type="caution">
    <text evidence="1">The sequence shown here is derived from an EMBL/GenBank/DDBJ whole genome shotgun (WGS) entry which is preliminary data.</text>
</comment>
<accession>A0A2U3DCB3</accession>
<dbReference type="SUPFAM" id="SSF102891">
    <property type="entry name" value="Hypothetical protein Ta1206"/>
    <property type="match status" value="1"/>
</dbReference>
<dbReference type="InterPro" id="IPR014931">
    <property type="entry name" value="DUF1805"/>
</dbReference>
<evidence type="ECO:0008006" key="3">
    <source>
        <dbReference type="Google" id="ProtNLM"/>
    </source>
</evidence>
<proteinExistence type="predicted"/>
<name>A0A2U3DCB3_SULT2</name>
<organism evidence="1 2">
    <name type="scientific">Sulfoacidibacillus thermotolerans</name>
    <name type="common">Acidibacillus sulfuroxidans</name>
    <dbReference type="NCBI Taxonomy" id="1765684"/>
    <lineage>
        <taxon>Bacteria</taxon>
        <taxon>Bacillati</taxon>
        <taxon>Bacillota</taxon>
        <taxon>Bacilli</taxon>
        <taxon>Bacillales</taxon>
        <taxon>Alicyclobacillaceae</taxon>
        <taxon>Sulfoacidibacillus</taxon>
    </lineage>
</organism>
<evidence type="ECO:0000313" key="2">
    <source>
        <dbReference type="Proteomes" id="UP000245380"/>
    </source>
</evidence>
<dbReference type="OrthoDB" id="2641826at2"/>
<dbReference type="Pfam" id="PF08827">
    <property type="entry name" value="DUF1805"/>
    <property type="match status" value="1"/>
</dbReference>
<sequence>MVTVTPLTIENCSCVATTVTLPKTDLVIVSTNIGYIMCGALDVGLLNARLKDRQIIAARAVGVKTVEQLLAAPLESVTEAAHAIGIKVGMTGKEAILLMCRHQTHP</sequence>
<dbReference type="RefSeq" id="WP_109429525.1">
    <property type="nucleotide sequence ID" value="NZ_MPDK01000002.1"/>
</dbReference>
<dbReference type="EMBL" id="MPDK01000002">
    <property type="protein sequence ID" value="PWI58927.1"/>
    <property type="molecule type" value="Genomic_DNA"/>
</dbReference>
<dbReference type="AlphaFoldDB" id="A0A2U3DCB3"/>
<dbReference type="Gene3D" id="3.30.1980.10">
    <property type="entry name" value="Hypothetical protein YunC"/>
    <property type="match status" value="1"/>
</dbReference>
<dbReference type="InterPro" id="IPR036493">
    <property type="entry name" value="YunC_sf"/>
</dbReference>
<evidence type="ECO:0000313" key="1">
    <source>
        <dbReference type="EMBL" id="PWI58927.1"/>
    </source>
</evidence>
<gene>
    <name evidence="1" type="ORF">BM613_02290</name>
</gene>
<keyword evidence="2" id="KW-1185">Reference proteome</keyword>
<dbReference type="Proteomes" id="UP000245380">
    <property type="component" value="Unassembled WGS sequence"/>
</dbReference>